<protein>
    <submittedName>
        <fullName evidence="6">Spermidine synthase</fullName>
        <ecNumber evidence="6">2.5.1.16</ecNumber>
    </submittedName>
</protein>
<organism evidence="6 7">
    <name type="scientific">Raoultella planticola</name>
    <name type="common">Klebsiella planticola</name>
    <dbReference type="NCBI Taxonomy" id="575"/>
    <lineage>
        <taxon>Bacteria</taxon>
        <taxon>Pseudomonadati</taxon>
        <taxon>Pseudomonadota</taxon>
        <taxon>Gammaproteobacteria</taxon>
        <taxon>Enterobacterales</taxon>
        <taxon>Enterobacteriaceae</taxon>
        <taxon>Klebsiella/Raoultella group</taxon>
        <taxon>Raoultella</taxon>
    </lineage>
</organism>
<proteinExistence type="inferred from homology"/>
<dbReference type="AlphaFoldDB" id="A0A485B2I6"/>
<feature type="domain" description="PABS" evidence="5">
    <location>
        <begin position="1"/>
        <end position="50"/>
    </location>
</feature>
<evidence type="ECO:0000259" key="5">
    <source>
        <dbReference type="PROSITE" id="PS51006"/>
    </source>
</evidence>
<evidence type="ECO:0000256" key="4">
    <source>
        <dbReference type="PROSITE-ProRule" id="PRU00354"/>
    </source>
</evidence>
<dbReference type="Proteomes" id="UP000345637">
    <property type="component" value="Unassembled WGS sequence"/>
</dbReference>
<dbReference type="PROSITE" id="PS51006">
    <property type="entry name" value="PABS_2"/>
    <property type="match status" value="1"/>
</dbReference>
<keyword evidence="3 4" id="KW-0620">Polyamine biosynthesis</keyword>
<sequence>MAQNGVCFLQQDEAIDSHRKLGHYFSDVSFYQAAIPTYYGGIMTFAWATDNDALRDLSNEIIQARFHKANLKCRYYNPAIHKAAFALPQYLQDALSASDLQ</sequence>
<dbReference type="InterPro" id="IPR029063">
    <property type="entry name" value="SAM-dependent_MTases_sf"/>
</dbReference>
<dbReference type="EC" id="2.5.1.16" evidence="6"/>
<comment type="caution">
    <text evidence="4">Lacks conserved residue(s) required for the propagation of feature annotation.</text>
</comment>
<evidence type="ECO:0000256" key="1">
    <source>
        <dbReference type="ARBA" id="ARBA00007867"/>
    </source>
</evidence>
<gene>
    <name evidence="6" type="primary">speE_1</name>
    <name evidence="6" type="ORF">NCTC12998_03175</name>
</gene>
<evidence type="ECO:0000313" key="7">
    <source>
        <dbReference type="Proteomes" id="UP000345637"/>
    </source>
</evidence>
<accession>A0A485B2I6</accession>
<dbReference type="EMBL" id="CAADJE010000023">
    <property type="protein sequence ID" value="VFS66906.1"/>
    <property type="molecule type" value="Genomic_DNA"/>
</dbReference>
<evidence type="ECO:0000313" key="6">
    <source>
        <dbReference type="EMBL" id="VFS66906.1"/>
    </source>
</evidence>
<evidence type="ECO:0000256" key="3">
    <source>
        <dbReference type="ARBA" id="ARBA00023115"/>
    </source>
</evidence>
<dbReference type="Pfam" id="PF01564">
    <property type="entry name" value="Spermine_synth"/>
    <property type="match status" value="1"/>
</dbReference>
<dbReference type="GO" id="GO:0006596">
    <property type="term" value="P:polyamine biosynthetic process"/>
    <property type="evidence" value="ECO:0007669"/>
    <property type="project" value="UniProtKB-UniRule"/>
</dbReference>
<name>A0A485B2I6_RAOPL</name>
<dbReference type="SUPFAM" id="SSF53335">
    <property type="entry name" value="S-adenosyl-L-methionine-dependent methyltransferases"/>
    <property type="match status" value="1"/>
</dbReference>
<keyword evidence="2 4" id="KW-0808">Transferase</keyword>
<dbReference type="InterPro" id="IPR030374">
    <property type="entry name" value="PABS"/>
</dbReference>
<reference evidence="6 7" key="1">
    <citation type="submission" date="2019-03" db="EMBL/GenBank/DDBJ databases">
        <authorList>
            <consortium name="Pathogen Informatics"/>
        </authorList>
    </citation>
    <scope>NUCLEOTIDE SEQUENCE [LARGE SCALE GENOMIC DNA]</scope>
    <source>
        <strain evidence="6 7">NCTC12998</strain>
    </source>
</reference>
<comment type="similarity">
    <text evidence="1">Belongs to the spermidine/spermine synthase family.</text>
</comment>
<evidence type="ECO:0000256" key="2">
    <source>
        <dbReference type="ARBA" id="ARBA00022679"/>
    </source>
</evidence>
<dbReference type="GO" id="GO:0004766">
    <property type="term" value="F:spermidine synthase activity"/>
    <property type="evidence" value="ECO:0007669"/>
    <property type="project" value="UniProtKB-EC"/>
</dbReference>
<dbReference type="Gene3D" id="3.40.50.150">
    <property type="entry name" value="Vaccinia Virus protein VP39"/>
    <property type="match status" value="1"/>
</dbReference>